<sequence length="179" mass="19535">MPEFIALLRAVNVSKRQLKIAEARKALEEAGFGEVESHIQTGNFLVATTMRSIPKIEAEVGRVLTEHAGFEIVAVVRRPQELPPLVEAVDGIPEASSGATTRYVLFCDKAPTAAAKAEVEAWDVAGERAFVMGKDVLMDYAVPFHQARLTSARLEKMLGVTGTARNMTVVRAMAQKWGR</sequence>
<proteinExistence type="predicted"/>
<evidence type="ECO:0000313" key="2">
    <source>
        <dbReference type="Proteomes" id="UP000588586"/>
    </source>
</evidence>
<keyword evidence="2" id="KW-1185">Reference proteome</keyword>
<dbReference type="Proteomes" id="UP000588586">
    <property type="component" value="Unassembled WGS sequence"/>
</dbReference>
<dbReference type="EMBL" id="JABEPQ010000001">
    <property type="protein sequence ID" value="NNM45000.1"/>
    <property type="molecule type" value="Genomic_DNA"/>
</dbReference>
<gene>
    <name evidence="1" type="ORF">HJG52_03140</name>
</gene>
<comment type="caution">
    <text evidence="1">The sequence shown here is derived from an EMBL/GenBank/DDBJ whole genome shotgun (WGS) entry which is preliminary data.</text>
</comment>
<dbReference type="PANTHER" id="PTHR36439">
    <property type="entry name" value="BLL4334 PROTEIN"/>
    <property type="match status" value="1"/>
</dbReference>
<reference evidence="1 2" key="1">
    <citation type="submission" date="2020-04" db="EMBL/GenBank/DDBJ databases">
        <title>Knoellia sp. isolate from air conditioner.</title>
        <authorList>
            <person name="Chea S."/>
            <person name="Kim D.-U."/>
        </authorList>
    </citation>
    <scope>NUCLEOTIDE SEQUENCE [LARGE SCALE GENOMIC DNA]</scope>
    <source>
        <strain evidence="1 2">DB2414S</strain>
    </source>
</reference>
<protein>
    <submittedName>
        <fullName evidence="1">DUF1697 domain-containing protein</fullName>
    </submittedName>
</protein>
<evidence type="ECO:0000313" key="1">
    <source>
        <dbReference type="EMBL" id="NNM45000.1"/>
    </source>
</evidence>
<dbReference type="SUPFAM" id="SSF160379">
    <property type="entry name" value="SP0830-like"/>
    <property type="match status" value="1"/>
</dbReference>
<dbReference type="RefSeq" id="WP_171242078.1">
    <property type="nucleotide sequence ID" value="NZ_JABEPQ010000001.1"/>
</dbReference>
<dbReference type="InterPro" id="IPR012545">
    <property type="entry name" value="DUF1697"/>
</dbReference>
<name>A0A849H5E3_9MICO</name>
<accession>A0A849H5E3</accession>
<organism evidence="1 2">
    <name type="scientific">Knoellia koreensis</name>
    <dbReference type="NCBI Taxonomy" id="2730921"/>
    <lineage>
        <taxon>Bacteria</taxon>
        <taxon>Bacillati</taxon>
        <taxon>Actinomycetota</taxon>
        <taxon>Actinomycetes</taxon>
        <taxon>Micrococcales</taxon>
        <taxon>Intrasporangiaceae</taxon>
        <taxon>Knoellia</taxon>
    </lineage>
</organism>
<dbReference type="Gene3D" id="3.30.70.1280">
    <property type="entry name" value="SP0830-like domains"/>
    <property type="match status" value="1"/>
</dbReference>
<dbReference type="Pfam" id="PF08002">
    <property type="entry name" value="DUF1697"/>
    <property type="match status" value="1"/>
</dbReference>
<dbReference type="PANTHER" id="PTHR36439:SF1">
    <property type="entry name" value="DUF1697 DOMAIN-CONTAINING PROTEIN"/>
    <property type="match status" value="1"/>
</dbReference>
<dbReference type="AlphaFoldDB" id="A0A849H5E3"/>